<accession>A0A2H9TI22</accession>
<gene>
    <name evidence="2" type="ORF">PSACC_02776</name>
</gene>
<dbReference type="InterPro" id="IPR029062">
    <property type="entry name" value="Class_I_gatase-like"/>
</dbReference>
<dbReference type="EMBL" id="MTSL01000175">
    <property type="protein sequence ID" value="PJF17408.1"/>
    <property type="molecule type" value="Genomic_DNA"/>
</dbReference>
<dbReference type="STRING" id="1246581.A0A2H9TI22"/>
<dbReference type="Pfam" id="PF00117">
    <property type="entry name" value="GATase"/>
    <property type="match status" value="1"/>
</dbReference>
<comment type="caution">
    <text evidence="2">The sequence shown here is derived from an EMBL/GenBank/DDBJ whole genome shotgun (WGS) entry which is preliminary data.</text>
</comment>
<name>A0A2H9TI22_9FUNG</name>
<dbReference type="GO" id="GO:0005829">
    <property type="term" value="C:cytosol"/>
    <property type="evidence" value="ECO:0007669"/>
    <property type="project" value="TreeGrafter"/>
</dbReference>
<dbReference type="CDD" id="cd01741">
    <property type="entry name" value="GATase1_1"/>
    <property type="match status" value="1"/>
</dbReference>
<dbReference type="AlphaFoldDB" id="A0A2H9TI22"/>
<keyword evidence="3" id="KW-1185">Reference proteome</keyword>
<dbReference type="Proteomes" id="UP000240830">
    <property type="component" value="Unassembled WGS sequence"/>
</dbReference>
<proteinExistence type="predicted"/>
<feature type="domain" description="Glutamine amidotransferase" evidence="1">
    <location>
        <begin position="79"/>
        <end position="183"/>
    </location>
</feature>
<dbReference type="PROSITE" id="PS51273">
    <property type="entry name" value="GATASE_TYPE_1"/>
    <property type="match status" value="1"/>
</dbReference>
<dbReference type="GO" id="GO:0005634">
    <property type="term" value="C:nucleus"/>
    <property type="evidence" value="ECO:0007669"/>
    <property type="project" value="TreeGrafter"/>
</dbReference>
<dbReference type="Gene3D" id="3.40.50.880">
    <property type="match status" value="1"/>
</dbReference>
<dbReference type="InterPro" id="IPR017926">
    <property type="entry name" value="GATASE"/>
</dbReference>
<reference evidence="2 3" key="1">
    <citation type="submission" date="2016-10" db="EMBL/GenBank/DDBJ databases">
        <title>The genome of Paramicrosporidium saccamoebae is the missing link in understanding Cryptomycota and Microsporidia evolution.</title>
        <authorList>
            <person name="Quandt C.A."/>
            <person name="Beaudet D."/>
            <person name="Corsaro D."/>
            <person name="Michel R."/>
            <person name="Corradi N."/>
            <person name="James T."/>
        </authorList>
    </citation>
    <scope>NUCLEOTIDE SEQUENCE [LARGE SCALE GENOMIC DNA]</scope>
    <source>
        <strain evidence="2 3">KSL3</strain>
    </source>
</reference>
<protein>
    <recommendedName>
        <fullName evidence="1">Glutamine amidotransferase domain-containing protein</fullName>
    </recommendedName>
</protein>
<evidence type="ECO:0000313" key="3">
    <source>
        <dbReference type="Proteomes" id="UP000240830"/>
    </source>
</evidence>
<organism evidence="2 3">
    <name type="scientific">Paramicrosporidium saccamoebae</name>
    <dbReference type="NCBI Taxonomy" id="1246581"/>
    <lineage>
        <taxon>Eukaryota</taxon>
        <taxon>Fungi</taxon>
        <taxon>Fungi incertae sedis</taxon>
        <taxon>Cryptomycota</taxon>
        <taxon>Cryptomycota incertae sedis</taxon>
        <taxon>Paramicrosporidium</taxon>
    </lineage>
</organism>
<dbReference type="SUPFAM" id="SSF52317">
    <property type="entry name" value="Class I glutamine amidotransferase-like"/>
    <property type="match status" value="1"/>
</dbReference>
<dbReference type="PANTHER" id="PTHR42695:SF5">
    <property type="entry name" value="GLUTAMINE AMIDOTRANSFERASE YLR126C-RELATED"/>
    <property type="match status" value="1"/>
</dbReference>
<evidence type="ECO:0000313" key="2">
    <source>
        <dbReference type="EMBL" id="PJF17408.1"/>
    </source>
</evidence>
<sequence length="229" mass="25330">MKIGLIVCDEPSEPLLSKHGDYPKFFGALLGPDHTIHSHHVYLGAPFPPPHLYDCLLITGSRQSVNDNVPWIQAALEWIAEHWRETGVPLVGVCFGHQLVGRAFGSVVAHCDWELGYTLVHMQDAGRAIFGGDMRINSIHKEQIMTAPPGFEIIGASDKCSNQGMVNRKKRIITLQGHPEVTADYIRDLAVLRHKGGIISDSVLQHVHDTHDLPIDNFGPALMDFIAQL</sequence>
<evidence type="ECO:0000259" key="1">
    <source>
        <dbReference type="Pfam" id="PF00117"/>
    </source>
</evidence>
<dbReference type="OrthoDB" id="92161at2759"/>
<dbReference type="InterPro" id="IPR044992">
    <property type="entry name" value="ChyE-like"/>
</dbReference>
<dbReference type="PANTHER" id="PTHR42695">
    <property type="entry name" value="GLUTAMINE AMIDOTRANSFERASE YLR126C-RELATED"/>
    <property type="match status" value="1"/>
</dbReference>